<evidence type="ECO:0000256" key="1">
    <source>
        <dbReference type="ARBA" id="ARBA00004253"/>
    </source>
</evidence>
<proteinExistence type="inferred from homology"/>
<keyword evidence="14" id="KW-0576">Peroxisome</keyword>
<evidence type="ECO:0000256" key="11">
    <source>
        <dbReference type="ARBA" id="ARBA00022927"/>
    </source>
</evidence>
<dbReference type="GO" id="GO:0016560">
    <property type="term" value="P:protein import into peroxisome matrix, docking"/>
    <property type="evidence" value="ECO:0007669"/>
    <property type="project" value="TreeGrafter"/>
</dbReference>
<evidence type="ECO:0000313" key="21">
    <source>
        <dbReference type="Proteomes" id="UP000264800"/>
    </source>
</evidence>
<dbReference type="GeneTree" id="ENSGT00940000156605"/>
<keyword evidence="7" id="KW-1017">Isopeptide bond</keyword>
<dbReference type="PROSITE" id="PS50005">
    <property type="entry name" value="TPR"/>
    <property type="match status" value="2"/>
</dbReference>
<evidence type="ECO:0000256" key="6">
    <source>
        <dbReference type="ARBA" id="ARBA00022490"/>
    </source>
</evidence>
<dbReference type="Gene3D" id="1.25.40.10">
    <property type="entry name" value="Tetratricopeptide repeat domain"/>
    <property type="match status" value="1"/>
</dbReference>
<sequence length="642" mass="71829">MAMRELVEAECGGSNPLMKLTSHMTKEDGAWRHRSTPTIAPTPIEIATEEELVNEFLQAPPRPPHTFDMGQLLEEMQQIDQQSYRQAPQRAPDVAALALSGDWAAEFLSGSDSAATSGINALGDAADADWTREFIAEAADPGRWAEEYLEQSEEKLWLGDLGDKESEWTKEYQPEDELRQTANELISKVDDPKLQNTEFLRFIRQIGEGSVTVESRTDKQLTDKVQAEEAQNWASNLNQVSEESAEAWVDEFAASGPDFQQAKAAVESDVDFWEKLQQEWEEMAKRDAESHPWLSDYDHLLSSSYDKGYQFEEDNPYLSHPDPFTEGLKRMEAGDIPGAVRFFESAVQKEPDNQLAWQYLGTCQAENEQEFAAISALRRCIELKKDNLTALMALAVSFTNESLHRQACETLRDWLKHNPKYQPVWEQHEMERQKETIRDGEKEKERFGSLLPESLFNDVQNLFLHAANSDPSQVDPQLQCGLGVLFNLSGEYDKAVDCFSAALSVTPQDYLLWNKLGATLANGSRSEEAVAAYRRALELQPGFVRSRYNLGISCVNLSAHREAVEHFLEALSLQRQAAGDGSRAARGPGGAAATVMSDNIWSTLRMALSMMGESSLYAAADRRDLDTLLAHFSHGEVDGGAE</sequence>
<evidence type="ECO:0000256" key="7">
    <source>
        <dbReference type="ARBA" id="ARBA00022499"/>
    </source>
</evidence>
<evidence type="ECO:0000256" key="15">
    <source>
        <dbReference type="ARBA" id="ARBA00030232"/>
    </source>
</evidence>
<dbReference type="Pfam" id="PF13432">
    <property type="entry name" value="TPR_16"/>
    <property type="match status" value="1"/>
</dbReference>
<dbReference type="SUPFAM" id="SSF48452">
    <property type="entry name" value="TPR-like"/>
    <property type="match status" value="1"/>
</dbReference>
<evidence type="ECO:0000256" key="19">
    <source>
        <dbReference type="PROSITE-ProRule" id="PRU00339"/>
    </source>
</evidence>
<evidence type="ECO:0000313" key="20">
    <source>
        <dbReference type="Ensembl" id="ENSKMAP00000011399.1"/>
    </source>
</evidence>
<evidence type="ECO:0000256" key="2">
    <source>
        <dbReference type="ARBA" id="ARBA00004514"/>
    </source>
</evidence>
<accession>A0A3Q3AJ56</accession>
<evidence type="ECO:0000256" key="13">
    <source>
        <dbReference type="ARBA" id="ARBA00023010"/>
    </source>
</evidence>
<dbReference type="GO" id="GO:0005782">
    <property type="term" value="C:peroxisomal matrix"/>
    <property type="evidence" value="ECO:0007669"/>
    <property type="project" value="UniProtKB-SubCell"/>
</dbReference>
<dbReference type="InterPro" id="IPR019734">
    <property type="entry name" value="TPR_rpt"/>
</dbReference>
<keyword evidence="11" id="KW-0653">Protein transport</keyword>
<dbReference type="GO" id="GO:0005778">
    <property type="term" value="C:peroxisomal membrane"/>
    <property type="evidence" value="ECO:0007669"/>
    <property type="project" value="TreeGrafter"/>
</dbReference>
<keyword evidence="6" id="KW-0963">Cytoplasm</keyword>
<dbReference type="CTD" id="5830"/>
<dbReference type="GO" id="GO:0005052">
    <property type="term" value="F:peroxisome matrix targeting signal-1 binding"/>
    <property type="evidence" value="ECO:0007669"/>
    <property type="project" value="TreeGrafter"/>
</dbReference>
<comment type="function">
    <text evidence="17">In addition to promoting peroxisomal translocation of proteins containing a PTS1 peroxisomal targeting signal, mediates peroxisomal import of proteins containing a C-terminal PTS2-type peroxisomal targeting signal via its interaction with PEX7. Interaction with PEX7 only takes place when PEX7 is associated with cargo proteins containing a PTS2 peroxisomal targeting signal. PEX7 along with PTS2-containing cargo proteins are then translocated through the PEX13-PEX14 docking complex together with PEX5.</text>
</comment>
<evidence type="ECO:0000256" key="10">
    <source>
        <dbReference type="ARBA" id="ARBA00022843"/>
    </source>
</evidence>
<dbReference type="GO" id="GO:0005829">
    <property type="term" value="C:cytosol"/>
    <property type="evidence" value="ECO:0007669"/>
    <property type="project" value="UniProtKB-SubCell"/>
</dbReference>
<dbReference type="GeneID" id="108235400"/>
<dbReference type="Ensembl" id="ENSKMAT00000011578.1">
    <property type="protein sequence ID" value="ENSKMAP00000011399.1"/>
    <property type="gene ID" value="ENSKMAG00000008509.1"/>
</dbReference>
<evidence type="ECO:0000256" key="16">
    <source>
        <dbReference type="ARBA" id="ARBA00032505"/>
    </source>
</evidence>
<dbReference type="OrthoDB" id="10006023at2759"/>
<feature type="repeat" description="TPR" evidence="19">
    <location>
        <begin position="510"/>
        <end position="543"/>
    </location>
</feature>
<evidence type="ECO:0000256" key="18">
    <source>
        <dbReference type="ARBA" id="ARBA00046106"/>
    </source>
</evidence>
<dbReference type="InterPro" id="IPR011990">
    <property type="entry name" value="TPR-like_helical_dom_sf"/>
</dbReference>
<evidence type="ECO:0000256" key="5">
    <source>
        <dbReference type="ARBA" id="ARBA00022448"/>
    </source>
</evidence>
<comment type="similarity">
    <text evidence="3">Belongs to the peroxisomal targeting signal receptor family.</text>
</comment>
<evidence type="ECO:0000256" key="12">
    <source>
        <dbReference type="ARBA" id="ARBA00022966"/>
    </source>
</evidence>
<reference evidence="20" key="2">
    <citation type="submission" date="2025-09" db="UniProtKB">
        <authorList>
            <consortium name="Ensembl"/>
        </authorList>
    </citation>
    <scope>IDENTIFICATION</scope>
</reference>
<dbReference type="AlphaFoldDB" id="A0A3Q3AJ56"/>
<organism evidence="20 21">
    <name type="scientific">Kryptolebias marmoratus</name>
    <name type="common">Mangrove killifish</name>
    <name type="synonym">Rivulus marmoratus</name>
    <dbReference type="NCBI Taxonomy" id="37003"/>
    <lineage>
        <taxon>Eukaryota</taxon>
        <taxon>Metazoa</taxon>
        <taxon>Chordata</taxon>
        <taxon>Craniata</taxon>
        <taxon>Vertebrata</taxon>
        <taxon>Euteleostomi</taxon>
        <taxon>Actinopterygii</taxon>
        <taxon>Neopterygii</taxon>
        <taxon>Teleostei</taxon>
        <taxon>Neoteleostei</taxon>
        <taxon>Acanthomorphata</taxon>
        <taxon>Ovalentaria</taxon>
        <taxon>Atherinomorphae</taxon>
        <taxon>Cyprinodontiformes</taxon>
        <taxon>Rivulidae</taxon>
        <taxon>Kryptolebias</taxon>
    </lineage>
</organism>
<evidence type="ECO:0000256" key="4">
    <source>
        <dbReference type="ARBA" id="ARBA00018416"/>
    </source>
</evidence>
<reference evidence="20" key="1">
    <citation type="submission" date="2025-08" db="UniProtKB">
        <authorList>
            <consortium name="Ensembl"/>
        </authorList>
    </citation>
    <scope>IDENTIFICATION</scope>
</reference>
<evidence type="ECO:0000256" key="17">
    <source>
        <dbReference type="ARBA" id="ARBA00046072"/>
    </source>
</evidence>
<keyword evidence="21" id="KW-1185">Reference proteome</keyword>
<comment type="subcellular location">
    <subcellularLocation>
        <location evidence="2">Cytoplasm</location>
        <location evidence="2">Cytosol</location>
    </subcellularLocation>
    <subcellularLocation>
        <location evidence="1">Peroxisome matrix</location>
    </subcellularLocation>
</comment>
<name>A0A3Q3AJ56_KRYMA</name>
<comment type="function">
    <text evidence="18">Receptor that mediates peroxisomal import of proteins containing a C-terminal PTS1-type tripeptide peroxisomal targeting signal (SKL-type). Binds to cargo proteins containing a PTS1 peroxisomal targeting signal in the cytosol, and translocates them into the peroxisome matrix by passing through the PEX13-PEX14 docking complex along with cargo proteins. PEX5 receptor is then retrotranslocated into the cytosol, leading to release of bound cargo in the peroxisome matrix, and reset for a subsequent peroxisome import cycle.</text>
</comment>
<dbReference type="FunFam" id="1.25.40.10:FF:000034">
    <property type="entry name" value="Peroxisomal biogenesis factor 5 isoform 1"/>
    <property type="match status" value="1"/>
</dbReference>
<dbReference type="PANTHER" id="PTHR10130:SF2">
    <property type="entry name" value="PEROXISOMAL TARGETING SIGNAL 1 RECEPTOR"/>
    <property type="match status" value="1"/>
</dbReference>
<dbReference type="PANTHER" id="PTHR10130">
    <property type="entry name" value="PEROXISOMAL TARGETING SIGNAL 1 RECEPTOR PEX5"/>
    <property type="match status" value="1"/>
</dbReference>
<dbReference type="InterPro" id="IPR024111">
    <property type="entry name" value="PEX5/PEX5L"/>
</dbReference>
<keyword evidence="10" id="KW-0832">Ubl conjugation</keyword>
<dbReference type="Proteomes" id="UP000264800">
    <property type="component" value="Unplaced"/>
</dbReference>
<keyword evidence="8" id="KW-0677">Repeat</keyword>
<dbReference type="RefSeq" id="XP_017270871.1">
    <property type="nucleotide sequence ID" value="XM_017415382.3"/>
</dbReference>
<keyword evidence="9 19" id="KW-0802">TPR repeat</keyword>
<evidence type="ECO:0000256" key="14">
    <source>
        <dbReference type="ARBA" id="ARBA00023140"/>
    </source>
</evidence>
<keyword evidence="12" id="KW-0882">Thioester bond</keyword>
<evidence type="ECO:0000256" key="8">
    <source>
        <dbReference type="ARBA" id="ARBA00022737"/>
    </source>
</evidence>
<keyword evidence="13" id="KW-0811">Translocation</keyword>
<evidence type="ECO:0000256" key="3">
    <source>
        <dbReference type="ARBA" id="ARBA00005348"/>
    </source>
</evidence>
<keyword evidence="5" id="KW-0813">Transport</keyword>
<feature type="repeat" description="TPR" evidence="19">
    <location>
        <begin position="476"/>
        <end position="509"/>
    </location>
</feature>
<dbReference type="SMART" id="SM00028">
    <property type="entry name" value="TPR"/>
    <property type="match status" value="4"/>
</dbReference>
<protein>
    <recommendedName>
        <fullName evidence="4">Peroxisomal targeting signal 1 receptor</fullName>
    </recommendedName>
    <alternativeName>
        <fullName evidence="15">PTS1-BP</fullName>
    </alternativeName>
    <alternativeName>
        <fullName evidence="16">Peroxin-5</fullName>
    </alternativeName>
</protein>
<evidence type="ECO:0000256" key="9">
    <source>
        <dbReference type="ARBA" id="ARBA00022803"/>
    </source>
</evidence>